<reference evidence="2 3" key="1">
    <citation type="submission" date="2019-01" db="EMBL/GenBank/DDBJ databases">
        <title>Filimonas sp. strain TTM-71.</title>
        <authorList>
            <person name="Chen W.-M."/>
        </authorList>
    </citation>
    <scope>NUCLEOTIDE SEQUENCE [LARGE SCALE GENOMIC DNA]</scope>
    <source>
        <strain evidence="2 3">TTM-71</strain>
    </source>
</reference>
<sequence length="419" mass="46869">MLSWSLQFSICCFLDNNQYAQPHHSYESLLAVGPVSAFAPSPEIINDGAALLNALQQYTEQHQDWLFGHFNYNFAGSVTGALSPATTSAQRHDFPVCYLFQPDIVIQLEASHATISCLQSNPADVYASICATHMSNTPAPTKSGITMQPRFTREEYLQTIQQLQQHILRGDCYELNFCQEFFATDVTINPELLYQKLTSLSPTPFAAYYKLGSQYALCASPERYIRKTGSQLISQPIKGTSARIPHDTAADEQSRQNLLHSAKDKSENVMVVDLVRNDLSKVCEEGSVHVPELFGIYSFPQVHQMISTIEGRLLPGLHLREVLEASFPMGSMTGAPKKRVMELIAQYERSERGLYSGSIGYIKPGGDFDFNVVIRSLFYNTITRYLSYQVGGGITFYSEASREYEECLLKAKAIEKAIQ</sequence>
<dbReference type="OrthoDB" id="9803598at2"/>
<dbReference type="Proteomes" id="UP000290545">
    <property type="component" value="Unassembled WGS sequence"/>
</dbReference>
<name>A0A4Q1D7C5_9BACT</name>
<keyword evidence="3" id="KW-1185">Reference proteome</keyword>
<dbReference type="GO" id="GO:0000162">
    <property type="term" value="P:L-tryptophan biosynthetic process"/>
    <property type="evidence" value="ECO:0007669"/>
    <property type="project" value="TreeGrafter"/>
</dbReference>
<gene>
    <name evidence="2" type="ORF">ESB13_14910</name>
</gene>
<dbReference type="InterPro" id="IPR019999">
    <property type="entry name" value="Anth_synth_I-like"/>
</dbReference>
<dbReference type="PANTHER" id="PTHR11236:SF50">
    <property type="entry name" value="AMINODEOXYCHORISMATE SYNTHASE COMPONENT 1"/>
    <property type="match status" value="1"/>
</dbReference>
<dbReference type="PRINTS" id="PR00095">
    <property type="entry name" value="ANTSNTHASEI"/>
</dbReference>
<dbReference type="InterPro" id="IPR005801">
    <property type="entry name" value="ADC_synthase"/>
</dbReference>
<accession>A0A4Q1D7C5</accession>
<evidence type="ECO:0000313" key="2">
    <source>
        <dbReference type="EMBL" id="RXK83966.1"/>
    </source>
</evidence>
<dbReference type="Gene3D" id="3.60.120.10">
    <property type="entry name" value="Anthranilate synthase"/>
    <property type="match status" value="1"/>
</dbReference>
<feature type="domain" description="Chorismate-utilising enzyme C-terminal" evidence="1">
    <location>
        <begin position="153"/>
        <end position="410"/>
    </location>
</feature>
<dbReference type="EMBL" id="SDHZ01000002">
    <property type="protein sequence ID" value="RXK83966.1"/>
    <property type="molecule type" value="Genomic_DNA"/>
</dbReference>
<dbReference type="InterPro" id="IPR015890">
    <property type="entry name" value="Chorismate_C"/>
</dbReference>
<dbReference type="PANTHER" id="PTHR11236">
    <property type="entry name" value="AMINOBENZOATE/ANTHRANILATE SYNTHASE"/>
    <property type="match status" value="1"/>
</dbReference>
<evidence type="ECO:0000313" key="3">
    <source>
        <dbReference type="Proteomes" id="UP000290545"/>
    </source>
</evidence>
<dbReference type="AlphaFoldDB" id="A0A4Q1D7C5"/>
<dbReference type="SUPFAM" id="SSF56322">
    <property type="entry name" value="ADC synthase"/>
    <property type="match status" value="1"/>
</dbReference>
<dbReference type="Pfam" id="PF00425">
    <property type="entry name" value="Chorismate_bind"/>
    <property type="match status" value="1"/>
</dbReference>
<organism evidence="2 3">
    <name type="scientific">Filimonas effusa</name>
    <dbReference type="NCBI Taxonomy" id="2508721"/>
    <lineage>
        <taxon>Bacteria</taxon>
        <taxon>Pseudomonadati</taxon>
        <taxon>Bacteroidota</taxon>
        <taxon>Chitinophagia</taxon>
        <taxon>Chitinophagales</taxon>
        <taxon>Chitinophagaceae</taxon>
        <taxon>Filimonas</taxon>
    </lineage>
</organism>
<comment type="caution">
    <text evidence="2">The sequence shown here is derived from an EMBL/GenBank/DDBJ whole genome shotgun (WGS) entry which is preliminary data.</text>
</comment>
<dbReference type="GO" id="GO:0046820">
    <property type="term" value="F:4-amino-4-deoxychorismate synthase activity"/>
    <property type="evidence" value="ECO:0007669"/>
    <property type="project" value="TreeGrafter"/>
</dbReference>
<proteinExistence type="predicted"/>
<evidence type="ECO:0000259" key="1">
    <source>
        <dbReference type="Pfam" id="PF00425"/>
    </source>
</evidence>
<protein>
    <submittedName>
        <fullName evidence="2">Anthranilate synthase component I family protein</fullName>
    </submittedName>
</protein>